<reference evidence="2" key="1">
    <citation type="journal article" date="2022" name="Int. J. Mol. Sci.">
        <title>Draft Genome of Tanacetum Coccineum: Genomic Comparison of Closely Related Tanacetum-Family Plants.</title>
        <authorList>
            <person name="Yamashiro T."/>
            <person name="Shiraishi A."/>
            <person name="Nakayama K."/>
            <person name="Satake H."/>
        </authorList>
    </citation>
    <scope>NUCLEOTIDE SEQUENCE</scope>
</reference>
<accession>A0ABQ5F3W6</accession>
<evidence type="ECO:0000313" key="2">
    <source>
        <dbReference type="EMBL" id="GJT57729.1"/>
    </source>
</evidence>
<evidence type="ECO:0000313" key="3">
    <source>
        <dbReference type="Proteomes" id="UP001151760"/>
    </source>
</evidence>
<proteinExistence type="predicted"/>
<feature type="compositionally biased region" description="Basic and acidic residues" evidence="1">
    <location>
        <begin position="400"/>
        <end position="412"/>
    </location>
</feature>
<organism evidence="2 3">
    <name type="scientific">Tanacetum coccineum</name>
    <dbReference type="NCBI Taxonomy" id="301880"/>
    <lineage>
        <taxon>Eukaryota</taxon>
        <taxon>Viridiplantae</taxon>
        <taxon>Streptophyta</taxon>
        <taxon>Embryophyta</taxon>
        <taxon>Tracheophyta</taxon>
        <taxon>Spermatophyta</taxon>
        <taxon>Magnoliopsida</taxon>
        <taxon>eudicotyledons</taxon>
        <taxon>Gunneridae</taxon>
        <taxon>Pentapetalae</taxon>
        <taxon>asterids</taxon>
        <taxon>campanulids</taxon>
        <taxon>Asterales</taxon>
        <taxon>Asteraceae</taxon>
        <taxon>Asteroideae</taxon>
        <taxon>Anthemideae</taxon>
        <taxon>Anthemidinae</taxon>
        <taxon>Tanacetum</taxon>
    </lineage>
</organism>
<gene>
    <name evidence="2" type="ORF">Tco_0992783</name>
</gene>
<protein>
    <submittedName>
        <fullName evidence="2">Uncharacterized protein</fullName>
    </submittedName>
</protein>
<reference evidence="2" key="2">
    <citation type="submission" date="2022-01" db="EMBL/GenBank/DDBJ databases">
        <authorList>
            <person name="Yamashiro T."/>
            <person name="Shiraishi A."/>
            <person name="Satake H."/>
            <person name="Nakayama K."/>
        </authorList>
    </citation>
    <scope>NUCLEOTIDE SEQUENCE</scope>
</reference>
<feature type="region of interest" description="Disordered" evidence="1">
    <location>
        <begin position="394"/>
        <end position="445"/>
    </location>
</feature>
<name>A0ABQ5F3W6_9ASTR</name>
<dbReference type="Proteomes" id="UP001151760">
    <property type="component" value="Unassembled WGS sequence"/>
</dbReference>
<sequence length="698" mass="79840">MEIPDTMIDESFKKSARYKYYMAKKVESEKANAIEEPEEQNVSPVKSGKGKGYMRSGDNEENLNLQNPSILEQRTQQHRRSQLTIDRHIDNDVADTYVKWGQKLKGPAVEDPAVQSLLELQKGSKASRLESLKQKKQAVAGEGSKESANGTDDADDSDMDLFDDNLDGDDDAAGFGVFMYNKSIETPKSTYLSLTITTSSLNFIQNLLHETPVNELTDLISNPVYTDAHTTSVVHNPEGNPKVRSFLSGASEVPFGTHVDVQATNLVLQEMFPDDAAHHISSPLATKTHKLPANPQPNSLQAKAKKLMQKAKKNMRKINFKKAVAQKFREYDQKLEALTNFNVSEAFKKVVQTRILTKIKKFLPTYITTAIANYVKPHLNTSVLEQALDAQDAEPSFYKRSHDNQDTLNDRKREKRKKQRKDVGQSSSRSSRRNKSPMVHAQDDTPVVQSLNLKDEYIWTCPNPEWYTKSGSIDVAKRKMTWFDLLLKSYIGQNGNHIIRPSIVAIAKKLKAIIQKDELTIADLEGEGAGLERIEQQYQNDVELEYHINQLKAVVLSEAKWNSDEDDVSKPRTFKRHMYKNTKLHPSFYNNDFYYLVCMSMEEKYTTSITKHYAARYYKQGIEDMISDKWCKETHSYIFEALNVRRSGDNEYEFSHADLPRLSLNDVEDMYLLQVQDKLHYIPLEFVKDFNNALLLFI</sequence>
<comment type="caution">
    <text evidence="2">The sequence shown here is derived from an EMBL/GenBank/DDBJ whole genome shotgun (WGS) entry which is preliminary data.</text>
</comment>
<dbReference type="EMBL" id="BQNB010016956">
    <property type="protein sequence ID" value="GJT57729.1"/>
    <property type="molecule type" value="Genomic_DNA"/>
</dbReference>
<feature type="region of interest" description="Disordered" evidence="1">
    <location>
        <begin position="128"/>
        <end position="163"/>
    </location>
</feature>
<feature type="region of interest" description="Disordered" evidence="1">
    <location>
        <begin position="29"/>
        <end position="69"/>
    </location>
</feature>
<feature type="compositionally biased region" description="Acidic residues" evidence="1">
    <location>
        <begin position="152"/>
        <end position="163"/>
    </location>
</feature>
<keyword evidence="3" id="KW-1185">Reference proteome</keyword>
<evidence type="ECO:0000256" key="1">
    <source>
        <dbReference type="SAM" id="MobiDB-lite"/>
    </source>
</evidence>